<dbReference type="PROSITE" id="PS01091">
    <property type="entry name" value="TATD_3"/>
    <property type="match status" value="1"/>
</dbReference>
<dbReference type="CDD" id="cd01310">
    <property type="entry name" value="TatD_DNAse"/>
    <property type="match status" value="1"/>
</dbReference>
<name>A0ABR9EFV0_9GAMM</name>
<dbReference type="InterPro" id="IPR018228">
    <property type="entry name" value="DNase_TatD-rel_CS"/>
</dbReference>
<dbReference type="EMBL" id="AQGV01000014">
    <property type="protein sequence ID" value="MBE0369883.1"/>
    <property type="molecule type" value="Genomic_DNA"/>
</dbReference>
<dbReference type="PIRSF" id="PIRSF005902">
    <property type="entry name" value="DNase_TatD"/>
    <property type="match status" value="1"/>
</dbReference>
<dbReference type="PANTHER" id="PTHR46124">
    <property type="entry name" value="D-AMINOACYL-TRNA DEACYLASE"/>
    <property type="match status" value="1"/>
</dbReference>
<organism evidence="3 4">
    <name type="scientific">Pseudoalteromonas aurantia 208</name>
    <dbReference type="NCBI Taxonomy" id="1314867"/>
    <lineage>
        <taxon>Bacteria</taxon>
        <taxon>Pseudomonadati</taxon>
        <taxon>Pseudomonadota</taxon>
        <taxon>Gammaproteobacteria</taxon>
        <taxon>Alteromonadales</taxon>
        <taxon>Pseudoalteromonadaceae</taxon>
        <taxon>Pseudoalteromonas</taxon>
    </lineage>
</organism>
<dbReference type="PROSITE" id="PS01090">
    <property type="entry name" value="TATD_2"/>
    <property type="match status" value="1"/>
</dbReference>
<dbReference type="InterPro" id="IPR032466">
    <property type="entry name" value="Metal_Hydrolase"/>
</dbReference>
<evidence type="ECO:0000313" key="3">
    <source>
        <dbReference type="EMBL" id="MBE0369883.1"/>
    </source>
</evidence>
<gene>
    <name evidence="3" type="primary">tatD</name>
    <name evidence="3" type="ORF">PAUR_a4473</name>
</gene>
<sequence length="262" mass="29400">MQTHYIDAGVNLTSSQYESEREDIVMRATQAGVVNMLLIGSNISDSQQSQLFAKQFGYVSTAGIHPHDAKDAPENYVKSIEKLLQHPEVVAVGECGLDFNRDFSPRSTQQKVCQQQLELARNAQVPVYLHERDAFDTMKSLLLETSVTGVLHCFTGNKDALSFYLEYGLYIGITGWVCDERRGAELQSLVPLIPDNKLLLETDAPYLLPRTLAPKPKSRRNEPAFIHEIANQVAKLRGQTVAHVAKLSQDNFERLFDKRHGT</sequence>
<dbReference type="Gene3D" id="3.20.20.140">
    <property type="entry name" value="Metal-dependent hydrolases"/>
    <property type="match status" value="1"/>
</dbReference>
<reference evidence="3 4" key="1">
    <citation type="submission" date="2015-03" db="EMBL/GenBank/DDBJ databases">
        <title>Genome sequence of Pseudoalteromonas aurantia.</title>
        <authorList>
            <person name="Xie B.-B."/>
            <person name="Rong J.-C."/>
            <person name="Qin Q.-L."/>
            <person name="Zhang Y.-Z."/>
        </authorList>
    </citation>
    <scope>NUCLEOTIDE SEQUENCE [LARGE SCALE GENOMIC DNA]</scope>
    <source>
        <strain evidence="3 4">208</strain>
    </source>
</reference>
<keyword evidence="4" id="KW-1185">Reference proteome</keyword>
<dbReference type="SUPFAM" id="SSF51556">
    <property type="entry name" value="Metallo-dependent hydrolases"/>
    <property type="match status" value="1"/>
</dbReference>
<evidence type="ECO:0000313" key="4">
    <source>
        <dbReference type="Proteomes" id="UP000615755"/>
    </source>
</evidence>
<dbReference type="InterPro" id="IPR001130">
    <property type="entry name" value="TatD-like"/>
</dbReference>
<dbReference type="Proteomes" id="UP000615755">
    <property type="component" value="Unassembled WGS sequence"/>
</dbReference>
<dbReference type="PANTHER" id="PTHR46124:SF2">
    <property type="entry name" value="D-AMINOACYL-TRNA DEACYLASE"/>
    <property type="match status" value="1"/>
</dbReference>
<evidence type="ECO:0000256" key="1">
    <source>
        <dbReference type="ARBA" id="ARBA00009275"/>
    </source>
</evidence>
<accession>A0ABR9EFV0</accession>
<proteinExistence type="inferred from homology"/>
<dbReference type="RefSeq" id="WP_192509069.1">
    <property type="nucleotide sequence ID" value="NZ_AQGV01000014.1"/>
</dbReference>
<dbReference type="Pfam" id="PF01026">
    <property type="entry name" value="TatD_DNase"/>
    <property type="match status" value="1"/>
</dbReference>
<keyword evidence="2" id="KW-0378">Hydrolase</keyword>
<comment type="caution">
    <text evidence="3">The sequence shown here is derived from an EMBL/GenBank/DDBJ whole genome shotgun (WGS) entry which is preliminary data.</text>
</comment>
<evidence type="ECO:0000256" key="2">
    <source>
        <dbReference type="ARBA" id="ARBA00022801"/>
    </source>
</evidence>
<comment type="similarity">
    <text evidence="1">Belongs to the metallo-dependent hydrolases superfamily. TatD-type hydrolase family.</text>
</comment>
<protein>
    <submittedName>
        <fullName evidence="3">TatD DNase family protein</fullName>
    </submittedName>
</protein>